<comment type="subcellular location">
    <subcellularLocation>
        <location evidence="1">Membrane</location>
        <topology evidence="1">Multi-pass membrane protein</topology>
    </subcellularLocation>
</comment>
<evidence type="ECO:0000256" key="4">
    <source>
        <dbReference type="ARBA" id="ARBA00023136"/>
    </source>
</evidence>
<dbReference type="EMBL" id="CP091139">
    <property type="protein sequence ID" value="UUT36373.1"/>
    <property type="molecule type" value="Genomic_DNA"/>
</dbReference>
<keyword evidence="4 6" id="KW-0472">Membrane</keyword>
<reference evidence="8" key="1">
    <citation type="submission" date="2022-01" db="EMBL/GenBank/DDBJ databases">
        <title>Microbacterium eymi and Microbacterium rhizovicinus sp. nov., isolated from the rhizospheric soil of Elymus tsukushiensis, a plant native to the Dokdo Islands, Republic of Korea.</title>
        <authorList>
            <person name="Hwang Y.J."/>
        </authorList>
    </citation>
    <scope>NUCLEOTIDE SEQUENCE</scope>
    <source>
        <strain evidence="8">KUDC0405</strain>
    </source>
</reference>
<evidence type="ECO:0000256" key="6">
    <source>
        <dbReference type="SAM" id="Phobius"/>
    </source>
</evidence>
<evidence type="ECO:0000256" key="5">
    <source>
        <dbReference type="ARBA" id="ARBA00034125"/>
    </source>
</evidence>
<evidence type="ECO:0000256" key="3">
    <source>
        <dbReference type="ARBA" id="ARBA00022989"/>
    </source>
</evidence>
<keyword evidence="2 6" id="KW-0812">Transmembrane</keyword>
<feature type="domain" description="Threonine/Serine exporter ThrE" evidence="7">
    <location>
        <begin position="1"/>
        <end position="79"/>
    </location>
</feature>
<organism evidence="8 9">
    <name type="scientific">Microbacterium elymi</name>
    <dbReference type="NCBI Taxonomy" id="2909587"/>
    <lineage>
        <taxon>Bacteria</taxon>
        <taxon>Bacillati</taxon>
        <taxon>Actinomycetota</taxon>
        <taxon>Actinomycetes</taxon>
        <taxon>Micrococcales</taxon>
        <taxon>Microbacteriaceae</taxon>
        <taxon>Microbacterium</taxon>
    </lineage>
</organism>
<comment type="similarity">
    <text evidence="5">Belongs to the ThrE exporter (TC 2.A.79) family.</text>
</comment>
<feature type="transmembrane region" description="Helical" evidence="6">
    <location>
        <begin position="62"/>
        <end position="84"/>
    </location>
</feature>
<name>A0ABY5NMG4_9MICO</name>
<evidence type="ECO:0000313" key="9">
    <source>
        <dbReference type="Proteomes" id="UP001054811"/>
    </source>
</evidence>
<dbReference type="Proteomes" id="UP001054811">
    <property type="component" value="Chromosome"/>
</dbReference>
<keyword evidence="3 6" id="KW-1133">Transmembrane helix</keyword>
<accession>A0ABY5NMG4</accession>
<evidence type="ECO:0000256" key="2">
    <source>
        <dbReference type="ARBA" id="ARBA00022692"/>
    </source>
</evidence>
<gene>
    <name evidence="8" type="ORF">L2X98_25925</name>
</gene>
<keyword evidence="9" id="KW-1185">Reference proteome</keyword>
<evidence type="ECO:0000313" key="8">
    <source>
        <dbReference type="EMBL" id="UUT36373.1"/>
    </source>
</evidence>
<dbReference type="Pfam" id="PF12821">
    <property type="entry name" value="ThrE_2"/>
    <property type="match status" value="1"/>
</dbReference>
<feature type="transmembrane region" description="Helical" evidence="6">
    <location>
        <begin position="29"/>
        <end position="50"/>
    </location>
</feature>
<sequence length="105" mass="10627">MAAAVAGAVAGVIAYLAYRWIKVPESAMAMAGIIGLIPGLAFYQGLYSLIGDDFDPSAAAPALLTAAATGLGLAAGTAIGGYIARLSFGLDRSARIAQRRSRVRG</sequence>
<evidence type="ECO:0000259" key="7">
    <source>
        <dbReference type="Pfam" id="PF12821"/>
    </source>
</evidence>
<evidence type="ECO:0000256" key="1">
    <source>
        <dbReference type="ARBA" id="ARBA00004141"/>
    </source>
</evidence>
<proteinExistence type="inferred from homology"/>
<protein>
    <submittedName>
        <fullName evidence="8">Threonine/serine exporter family protein</fullName>
    </submittedName>
</protein>
<dbReference type="InterPro" id="IPR024528">
    <property type="entry name" value="ThrE_2"/>
</dbReference>
<dbReference type="RefSeq" id="WP_259613031.1">
    <property type="nucleotide sequence ID" value="NZ_CP091139.2"/>
</dbReference>